<dbReference type="Proteomes" id="UP000679950">
    <property type="component" value="Unassembled WGS sequence"/>
</dbReference>
<reference evidence="1 2" key="1">
    <citation type="submission" date="2021-03" db="EMBL/GenBank/DDBJ databases">
        <title>Antimicrobial resistance genes in bacteria isolated from Japanese honey, and their potential for conferring macrolide and lincosamide resistance in the American foulbrood pathogen Paenibacillus larvae.</title>
        <authorList>
            <person name="Okamoto M."/>
            <person name="Kumagai M."/>
            <person name="Kanamori H."/>
            <person name="Takamatsu D."/>
        </authorList>
    </citation>
    <scope>NUCLEOTIDE SEQUENCE [LARGE SCALE GENOMIC DNA]</scope>
    <source>
        <strain evidence="1 2">J8TS2</strain>
    </source>
</reference>
<evidence type="ECO:0000313" key="1">
    <source>
        <dbReference type="EMBL" id="GIN59213.1"/>
    </source>
</evidence>
<sequence length="76" mass="8855">MDKNIAEAEERLSALNLSKELREAYDARERELHDEVTRMRGAKEEGKKEIIEAMRKNGFTDEDIKKITGVDPRELH</sequence>
<evidence type="ECO:0000313" key="2">
    <source>
        <dbReference type="Proteomes" id="UP000679950"/>
    </source>
</evidence>
<name>A0ABQ4KMQ1_9BACI</name>
<gene>
    <name evidence="1" type="ORF">J8TS2_35320</name>
</gene>
<keyword evidence="2" id="KW-1185">Reference proteome</keyword>
<accession>A0ABQ4KMQ1</accession>
<organism evidence="1 2">
    <name type="scientific">Lederbergia ruris</name>
    <dbReference type="NCBI Taxonomy" id="217495"/>
    <lineage>
        <taxon>Bacteria</taxon>
        <taxon>Bacillati</taxon>
        <taxon>Bacillota</taxon>
        <taxon>Bacilli</taxon>
        <taxon>Bacillales</taxon>
        <taxon>Bacillaceae</taxon>
        <taxon>Lederbergia</taxon>
    </lineage>
</organism>
<protein>
    <submittedName>
        <fullName evidence="1">Uncharacterized protein</fullName>
    </submittedName>
</protein>
<proteinExistence type="predicted"/>
<comment type="caution">
    <text evidence="1">The sequence shown here is derived from an EMBL/GenBank/DDBJ whole genome shotgun (WGS) entry which is preliminary data.</text>
</comment>
<dbReference type="EMBL" id="BORB01000038">
    <property type="protein sequence ID" value="GIN59213.1"/>
    <property type="molecule type" value="Genomic_DNA"/>
</dbReference>